<proteinExistence type="predicted"/>
<reference evidence="1 2" key="1">
    <citation type="submission" date="2009-01" db="EMBL/GenBank/DDBJ databases">
        <authorList>
            <person name="Fulton L."/>
            <person name="Clifton S."/>
            <person name="Chinwalla A.T."/>
            <person name="Mitreva M."/>
            <person name="Sodergren E."/>
            <person name="Weinstock G."/>
            <person name="Clifton S."/>
            <person name="Dooling D.J."/>
            <person name="Fulton B."/>
            <person name="Minx P."/>
            <person name="Pepin K.H."/>
            <person name="Johnson M."/>
            <person name="Bhonagiri V."/>
            <person name="Nash W.E."/>
            <person name="Mardis E.R."/>
            <person name="Wilson R.K."/>
        </authorList>
    </citation>
    <scope>NUCLEOTIDE SEQUENCE [LARGE SCALE GENOMIC DNA]</scope>
    <source>
        <strain evidence="1 2">ATCC 33806</strain>
    </source>
</reference>
<protein>
    <submittedName>
        <fullName evidence="1">Uncharacterized protein</fullName>
    </submittedName>
</protein>
<comment type="caution">
    <text evidence="1">The sequence shown here is derived from an EMBL/GenBank/DDBJ whole genome shotgun (WGS) entry which is preliminary data.</text>
</comment>
<sequence>MGVVHAAIIPNRVMVVNSHSKSAGLNSPTLIDTMISLMATTITRIKAAWAA</sequence>
<gene>
    <name evidence="1" type="ORF">CORMATOL_01152</name>
</gene>
<dbReference type="EMBL" id="ACEB01000018">
    <property type="protein sequence ID" value="EEG27349.1"/>
    <property type="molecule type" value="Genomic_DNA"/>
</dbReference>
<organism evidence="1 2">
    <name type="scientific">Corynebacterium matruchotii ATCC 33806</name>
    <dbReference type="NCBI Taxonomy" id="566549"/>
    <lineage>
        <taxon>Bacteria</taxon>
        <taxon>Bacillati</taxon>
        <taxon>Actinomycetota</taxon>
        <taxon>Actinomycetes</taxon>
        <taxon>Mycobacteriales</taxon>
        <taxon>Corynebacteriaceae</taxon>
        <taxon>Corynebacterium</taxon>
    </lineage>
</organism>
<dbReference type="Proteomes" id="UP000006247">
    <property type="component" value="Unassembled WGS sequence"/>
</dbReference>
<dbReference type="AlphaFoldDB" id="C0E2E7"/>
<dbReference type="HOGENOM" id="CLU_3097848_0_0_11"/>
<evidence type="ECO:0000313" key="1">
    <source>
        <dbReference type="EMBL" id="EEG27349.1"/>
    </source>
</evidence>
<accession>C0E2E7</accession>
<evidence type="ECO:0000313" key="2">
    <source>
        <dbReference type="Proteomes" id="UP000006247"/>
    </source>
</evidence>
<name>C0E2E7_9CORY</name>